<evidence type="ECO:0000256" key="2">
    <source>
        <dbReference type="SAM" id="SignalP"/>
    </source>
</evidence>
<dbReference type="EMBL" id="BJLP01000030">
    <property type="protein sequence ID" value="GEA81484.1"/>
    <property type="molecule type" value="Genomic_DNA"/>
</dbReference>
<reference evidence="3 4" key="1">
    <citation type="submission" date="2019-06" db="EMBL/GenBank/DDBJ databases">
        <title>Whole genome shotgun sequence of Cellulomonas uda NBRC 3747.</title>
        <authorList>
            <person name="Hosoyama A."/>
            <person name="Uohara A."/>
            <person name="Ohji S."/>
            <person name="Ichikawa N."/>
        </authorList>
    </citation>
    <scope>NUCLEOTIDE SEQUENCE [LARGE SCALE GENOMIC DNA]</scope>
    <source>
        <strain evidence="3 4">NBRC 3747</strain>
    </source>
</reference>
<proteinExistence type="predicted"/>
<feature type="signal peptide" evidence="2">
    <location>
        <begin position="1"/>
        <end position="26"/>
    </location>
</feature>
<feature type="compositionally biased region" description="Low complexity" evidence="1">
    <location>
        <begin position="55"/>
        <end position="71"/>
    </location>
</feature>
<feature type="compositionally biased region" description="Acidic residues" evidence="1">
    <location>
        <begin position="76"/>
        <end position="95"/>
    </location>
</feature>
<feature type="chain" id="PRO_5021426942" description="Small secreted hydrophilic protein" evidence="2">
    <location>
        <begin position="27"/>
        <end position="106"/>
    </location>
</feature>
<gene>
    <name evidence="3" type="ORF">CUD01_19280</name>
</gene>
<name>A0A4Y3KDM8_CELUD</name>
<dbReference type="AlphaFoldDB" id="A0A4Y3KDM8"/>
<sequence length="106" mass="10972">MGRGLRTVLTVLLAVLVVGSASWAMAAALSPPPDRTIGDPVVVTPVPARTPTPAPTSSTPRATPSPAAVEPAEPRDPDDDETDDPDDDATPEPDDDRGRHRGGDDD</sequence>
<dbReference type="Proteomes" id="UP000315842">
    <property type="component" value="Unassembled WGS sequence"/>
</dbReference>
<dbReference type="RefSeq" id="WP_141320681.1">
    <property type="nucleotide sequence ID" value="NZ_BJLP01000030.1"/>
</dbReference>
<evidence type="ECO:0008006" key="5">
    <source>
        <dbReference type="Google" id="ProtNLM"/>
    </source>
</evidence>
<keyword evidence="4" id="KW-1185">Reference proteome</keyword>
<comment type="caution">
    <text evidence="3">The sequence shown here is derived from an EMBL/GenBank/DDBJ whole genome shotgun (WGS) entry which is preliminary data.</text>
</comment>
<accession>A0A4Y3KDM8</accession>
<evidence type="ECO:0000313" key="4">
    <source>
        <dbReference type="Proteomes" id="UP000315842"/>
    </source>
</evidence>
<protein>
    <recommendedName>
        <fullName evidence="5">Small secreted hydrophilic protein</fullName>
    </recommendedName>
</protein>
<organism evidence="3 4">
    <name type="scientific">Cellulomonas uda</name>
    <dbReference type="NCBI Taxonomy" id="1714"/>
    <lineage>
        <taxon>Bacteria</taxon>
        <taxon>Bacillati</taxon>
        <taxon>Actinomycetota</taxon>
        <taxon>Actinomycetes</taxon>
        <taxon>Micrococcales</taxon>
        <taxon>Cellulomonadaceae</taxon>
        <taxon>Cellulomonas</taxon>
    </lineage>
</organism>
<evidence type="ECO:0000313" key="3">
    <source>
        <dbReference type="EMBL" id="GEA81484.1"/>
    </source>
</evidence>
<feature type="compositionally biased region" description="Basic and acidic residues" evidence="1">
    <location>
        <begin position="96"/>
        <end position="106"/>
    </location>
</feature>
<feature type="region of interest" description="Disordered" evidence="1">
    <location>
        <begin position="29"/>
        <end position="106"/>
    </location>
</feature>
<evidence type="ECO:0000256" key="1">
    <source>
        <dbReference type="SAM" id="MobiDB-lite"/>
    </source>
</evidence>
<keyword evidence="2" id="KW-0732">Signal</keyword>